<feature type="region of interest" description="Disordered" evidence="1">
    <location>
        <begin position="68"/>
        <end position="92"/>
    </location>
</feature>
<evidence type="ECO:0000313" key="2">
    <source>
        <dbReference type="Proteomes" id="UP000887574"/>
    </source>
</evidence>
<dbReference type="Proteomes" id="UP000887574">
    <property type="component" value="Unplaced"/>
</dbReference>
<feature type="compositionally biased region" description="Basic and acidic residues" evidence="1">
    <location>
        <begin position="68"/>
        <end position="91"/>
    </location>
</feature>
<feature type="region of interest" description="Disordered" evidence="1">
    <location>
        <begin position="109"/>
        <end position="135"/>
    </location>
</feature>
<evidence type="ECO:0000313" key="3">
    <source>
        <dbReference type="WBParaSite" id="jg2444"/>
    </source>
</evidence>
<dbReference type="WBParaSite" id="jg2444">
    <property type="protein sequence ID" value="jg2444"/>
    <property type="gene ID" value="jg2444"/>
</dbReference>
<feature type="region of interest" description="Disordered" evidence="1">
    <location>
        <begin position="1"/>
        <end position="25"/>
    </location>
</feature>
<evidence type="ECO:0000256" key="1">
    <source>
        <dbReference type="SAM" id="MobiDB-lite"/>
    </source>
</evidence>
<name>A0A915DX93_9BILA</name>
<organism evidence="2 3">
    <name type="scientific">Ditylenchus dipsaci</name>
    <dbReference type="NCBI Taxonomy" id="166011"/>
    <lineage>
        <taxon>Eukaryota</taxon>
        <taxon>Metazoa</taxon>
        <taxon>Ecdysozoa</taxon>
        <taxon>Nematoda</taxon>
        <taxon>Chromadorea</taxon>
        <taxon>Rhabditida</taxon>
        <taxon>Tylenchina</taxon>
        <taxon>Tylenchomorpha</taxon>
        <taxon>Sphaerularioidea</taxon>
        <taxon>Anguinidae</taxon>
        <taxon>Anguininae</taxon>
        <taxon>Ditylenchus</taxon>
    </lineage>
</organism>
<protein>
    <submittedName>
        <fullName evidence="3">Uncharacterized protein</fullName>
    </submittedName>
</protein>
<keyword evidence="2" id="KW-1185">Reference proteome</keyword>
<accession>A0A915DX93</accession>
<reference evidence="3" key="1">
    <citation type="submission" date="2022-11" db="UniProtKB">
        <authorList>
            <consortium name="WormBaseParasite"/>
        </authorList>
    </citation>
    <scope>IDENTIFICATION</scope>
</reference>
<dbReference type="AlphaFoldDB" id="A0A915DX93"/>
<proteinExistence type="predicted"/>
<sequence>MSHGRSAYPLSPRMMPRNGPPSYPSQTKELRMIKASNPETTAYDLHVADAQYVGAGQKVEDPVVLVESKGDDPVHVDPDKLEAPEKKEPGTKDAGVQFMEEWLQKSHLIQSENDDESSHDRTSSLMSSKKMPSDYDPENEAMFAMNSRPIPLFSGETGQDLDKWLQQFQNKIDGYGGPISETMKLARLKDHLEGLAYDVIHDLTARNIVQSFDEYIQKLRTLTDTETIRMRAIQELDRVRQKPSQSLLNTKNLREN</sequence>